<evidence type="ECO:0000313" key="2">
    <source>
        <dbReference type="EMBL" id="KAK8037302.1"/>
    </source>
</evidence>
<keyword evidence="3" id="KW-1185">Reference proteome</keyword>
<evidence type="ECO:0000313" key="3">
    <source>
        <dbReference type="Proteomes" id="UP001396898"/>
    </source>
</evidence>
<reference evidence="2 3" key="1">
    <citation type="submission" date="2023-01" db="EMBL/GenBank/DDBJ databases">
        <title>Analysis of 21 Apiospora genomes using comparative genomics revels a genus with tremendous synthesis potential of carbohydrate active enzymes and secondary metabolites.</title>
        <authorList>
            <person name="Sorensen T."/>
        </authorList>
    </citation>
    <scope>NUCLEOTIDE SEQUENCE [LARGE SCALE GENOMIC DNA]</scope>
    <source>
        <strain evidence="2 3">CBS 20057</strain>
    </source>
</reference>
<proteinExistence type="predicted"/>
<evidence type="ECO:0008006" key="4">
    <source>
        <dbReference type="Google" id="ProtNLM"/>
    </source>
</evidence>
<comment type="caution">
    <text evidence="2">The sequence shown here is derived from an EMBL/GenBank/DDBJ whole genome shotgun (WGS) entry which is preliminary data.</text>
</comment>
<sequence>MDTKGREPSRLGWENDHYISPASKSSEEKMPQMTVPIPPYFWGQAKELLKTQPRVRGYSQSRELVGHGTLADFERLMTEALEYVKRVFEDIGTPESRTDRRVVSLRLSDELSQWRAEQHAAGRILPSKGNGLKQASPEIIELFNAEQWPKPLVTCNALFGSGWANLHIGAYDALTLYSNYCLDVGFYYEHGYSNVFPEFETVIKAASVDDRALSTPLGRDRKAATHIGLEYIRGKADLETAHAAHLGHRTARMDRRTALVVCFAEASLAGLVYEAVGRGFDPAGALSDAVFSSPGTDVLDVGSDLLNSEILNSFLNTADVADAGVVTEEALRRAYEAYAHAGARMFTERWHEPTAKMNAQLYVWHMVNDRHCFLRRAVLGYSRVRLEAKAEGPPQQREGDFDEVFDEGFRTTGFSRPLEGACDGRETCDQVAQLLDSSSSDKNRERLANLWYCISITPLHYAAAGIVDAGREEELVGTQQQQMAEAYHLGLIQQMAWLVSHASQHAWHVNYLMEAAMFGSLLDDGGLAGKLDRTD</sequence>
<dbReference type="Proteomes" id="UP001396898">
    <property type="component" value="Unassembled WGS sequence"/>
</dbReference>
<evidence type="ECO:0000256" key="1">
    <source>
        <dbReference type="SAM" id="MobiDB-lite"/>
    </source>
</evidence>
<feature type="region of interest" description="Disordered" evidence="1">
    <location>
        <begin position="1"/>
        <end position="30"/>
    </location>
</feature>
<gene>
    <name evidence="2" type="ORF">PG991_000648</name>
</gene>
<protein>
    <recommendedName>
        <fullName evidence="4">PFL domain-containing protein</fullName>
    </recommendedName>
</protein>
<name>A0ABR1SSL1_9PEZI</name>
<accession>A0ABR1SSL1</accession>
<feature type="compositionally biased region" description="Basic and acidic residues" evidence="1">
    <location>
        <begin position="1"/>
        <end position="17"/>
    </location>
</feature>
<dbReference type="EMBL" id="JAQQWI010000002">
    <property type="protein sequence ID" value="KAK8037302.1"/>
    <property type="molecule type" value="Genomic_DNA"/>
</dbReference>
<organism evidence="2 3">
    <name type="scientific">Apiospora marii</name>
    <dbReference type="NCBI Taxonomy" id="335849"/>
    <lineage>
        <taxon>Eukaryota</taxon>
        <taxon>Fungi</taxon>
        <taxon>Dikarya</taxon>
        <taxon>Ascomycota</taxon>
        <taxon>Pezizomycotina</taxon>
        <taxon>Sordariomycetes</taxon>
        <taxon>Xylariomycetidae</taxon>
        <taxon>Amphisphaeriales</taxon>
        <taxon>Apiosporaceae</taxon>
        <taxon>Apiospora</taxon>
    </lineage>
</organism>